<sequence length="184" mass="20785">MHQNLLDTVPPDARPAQVIIIGCGDHSMIIPYMEETTDEFPIYSDPSGKIYDKLQMNRTTAFTDPPPYTEHSLRSSFTKCMKQIWKRGLTGLKGGSWDQQGGEWIFVDGKLRYAHRMEAANDHLTADRLMDILKTDYDRKGGEVPVVVPEDAEDAPQVQASAQVEFKEEDGIKLQEAQNEVENT</sequence>
<dbReference type="RefSeq" id="XP_056490686.1">
    <property type="nucleotide sequence ID" value="XM_056627952.1"/>
</dbReference>
<accession>A0A9W9W4R0</accession>
<gene>
    <name evidence="2" type="ORF">N7509_003315</name>
</gene>
<reference evidence="2" key="2">
    <citation type="journal article" date="2023" name="IMA Fungus">
        <title>Comparative genomic study of the Penicillium genus elucidates a diverse pangenome and 15 lateral gene transfer events.</title>
        <authorList>
            <person name="Petersen C."/>
            <person name="Sorensen T."/>
            <person name="Nielsen M.R."/>
            <person name="Sondergaard T.E."/>
            <person name="Sorensen J.L."/>
            <person name="Fitzpatrick D.A."/>
            <person name="Frisvad J.C."/>
            <person name="Nielsen K.L."/>
        </authorList>
    </citation>
    <scope>NUCLEOTIDE SEQUENCE</scope>
    <source>
        <strain evidence="2">IBT 29677</strain>
    </source>
</reference>
<dbReference type="OrthoDB" id="40334at2759"/>
<proteinExistence type="predicted"/>
<evidence type="ECO:0000313" key="3">
    <source>
        <dbReference type="Proteomes" id="UP001147747"/>
    </source>
</evidence>
<protein>
    <submittedName>
        <fullName evidence="2">Uncharacterized protein</fullName>
    </submittedName>
</protein>
<evidence type="ECO:0000313" key="2">
    <source>
        <dbReference type="EMBL" id="KAJ5403444.1"/>
    </source>
</evidence>
<dbReference type="AlphaFoldDB" id="A0A9W9W4R0"/>
<keyword evidence="3" id="KW-1185">Reference proteome</keyword>
<dbReference type="PANTHER" id="PTHR28630">
    <property type="match status" value="1"/>
</dbReference>
<comment type="caution">
    <text evidence="2">The sequence shown here is derived from an EMBL/GenBank/DDBJ whole genome shotgun (WGS) entry which is preliminary data.</text>
</comment>
<dbReference type="PANTHER" id="PTHR28630:SF3">
    <property type="entry name" value="PEROXIREDOXIN-LIKE 2C"/>
    <property type="match status" value="1"/>
</dbReference>
<dbReference type="EMBL" id="JAPZBU010000005">
    <property type="protein sequence ID" value="KAJ5403444.1"/>
    <property type="molecule type" value="Genomic_DNA"/>
</dbReference>
<reference evidence="2" key="1">
    <citation type="submission" date="2022-12" db="EMBL/GenBank/DDBJ databases">
        <authorList>
            <person name="Petersen C."/>
        </authorList>
    </citation>
    <scope>NUCLEOTIDE SEQUENCE</scope>
    <source>
        <strain evidence="2">IBT 29677</strain>
    </source>
</reference>
<organism evidence="2 3">
    <name type="scientific">Penicillium cosmopolitanum</name>
    <dbReference type="NCBI Taxonomy" id="1131564"/>
    <lineage>
        <taxon>Eukaryota</taxon>
        <taxon>Fungi</taxon>
        <taxon>Dikarya</taxon>
        <taxon>Ascomycota</taxon>
        <taxon>Pezizomycotina</taxon>
        <taxon>Eurotiomycetes</taxon>
        <taxon>Eurotiomycetidae</taxon>
        <taxon>Eurotiales</taxon>
        <taxon>Aspergillaceae</taxon>
        <taxon>Penicillium</taxon>
    </lineage>
</organism>
<dbReference type="Proteomes" id="UP001147747">
    <property type="component" value="Unassembled WGS sequence"/>
</dbReference>
<dbReference type="GeneID" id="81366932"/>
<dbReference type="InterPro" id="IPR032801">
    <property type="entry name" value="PXL2A/B/C"/>
</dbReference>
<feature type="region of interest" description="Disordered" evidence="1">
    <location>
        <begin position="164"/>
        <end position="184"/>
    </location>
</feature>
<evidence type="ECO:0000256" key="1">
    <source>
        <dbReference type="SAM" id="MobiDB-lite"/>
    </source>
</evidence>
<name>A0A9W9W4R0_9EURO</name>
<dbReference type="Pfam" id="PF13911">
    <property type="entry name" value="AhpC-TSA_2"/>
    <property type="match status" value="1"/>
</dbReference>